<dbReference type="EMBL" id="CAJVPQ010016581">
    <property type="protein sequence ID" value="CAG8746020.1"/>
    <property type="molecule type" value="Genomic_DNA"/>
</dbReference>
<organism evidence="2 3">
    <name type="scientific">Funneliformis caledonium</name>
    <dbReference type="NCBI Taxonomy" id="1117310"/>
    <lineage>
        <taxon>Eukaryota</taxon>
        <taxon>Fungi</taxon>
        <taxon>Fungi incertae sedis</taxon>
        <taxon>Mucoromycota</taxon>
        <taxon>Glomeromycotina</taxon>
        <taxon>Glomeromycetes</taxon>
        <taxon>Glomerales</taxon>
        <taxon>Glomeraceae</taxon>
        <taxon>Funneliformis</taxon>
    </lineage>
</organism>
<dbReference type="AlphaFoldDB" id="A0A9N9IRY2"/>
<feature type="compositionally biased region" description="Polar residues" evidence="1">
    <location>
        <begin position="20"/>
        <end position="37"/>
    </location>
</feature>
<dbReference type="Proteomes" id="UP000789570">
    <property type="component" value="Unassembled WGS sequence"/>
</dbReference>
<feature type="compositionally biased region" description="Basic and acidic residues" evidence="1">
    <location>
        <begin position="1"/>
        <end position="19"/>
    </location>
</feature>
<evidence type="ECO:0000256" key="1">
    <source>
        <dbReference type="SAM" id="MobiDB-lite"/>
    </source>
</evidence>
<reference evidence="2" key="1">
    <citation type="submission" date="2021-06" db="EMBL/GenBank/DDBJ databases">
        <authorList>
            <person name="Kallberg Y."/>
            <person name="Tangrot J."/>
            <person name="Rosling A."/>
        </authorList>
    </citation>
    <scope>NUCLEOTIDE SEQUENCE</scope>
    <source>
        <strain evidence="2">UK204</strain>
    </source>
</reference>
<gene>
    <name evidence="2" type="ORF">FCALED_LOCUS15961</name>
</gene>
<proteinExistence type="predicted"/>
<feature type="region of interest" description="Disordered" evidence="1">
    <location>
        <begin position="1"/>
        <end position="48"/>
    </location>
</feature>
<sequence>KKETHVLRNVDERLNRQNDETLFQNTDNRQQDETQIQDPDECYLFESD</sequence>
<feature type="non-terminal residue" evidence="2">
    <location>
        <position position="1"/>
    </location>
</feature>
<feature type="compositionally biased region" description="Acidic residues" evidence="1">
    <location>
        <begin position="38"/>
        <end position="48"/>
    </location>
</feature>
<comment type="caution">
    <text evidence="2">The sequence shown here is derived from an EMBL/GenBank/DDBJ whole genome shotgun (WGS) entry which is preliminary data.</text>
</comment>
<name>A0A9N9IRY2_9GLOM</name>
<keyword evidence="3" id="KW-1185">Reference proteome</keyword>
<protein>
    <submittedName>
        <fullName evidence="2">11839_t:CDS:1</fullName>
    </submittedName>
</protein>
<accession>A0A9N9IRY2</accession>
<evidence type="ECO:0000313" key="3">
    <source>
        <dbReference type="Proteomes" id="UP000789570"/>
    </source>
</evidence>
<evidence type="ECO:0000313" key="2">
    <source>
        <dbReference type="EMBL" id="CAG8746020.1"/>
    </source>
</evidence>